<dbReference type="InParanoid" id="A0A1X7TDY5"/>
<accession>A0A1X7TDY5</accession>
<name>A0A1X7TDY5_AMPQE</name>
<feature type="compositionally biased region" description="Basic and acidic residues" evidence="1">
    <location>
        <begin position="66"/>
        <end position="82"/>
    </location>
</feature>
<organism evidence="2">
    <name type="scientific">Amphimedon queenslandica</name>
    <name type="common">Sponge</name>
    <dbReference type="NCBI Taxonomy" id="400682"/>
    <lineage>
        <taxon>Eukaryota</taxon>
        <taxon>Metazoa</taxon>
        <taxon>Porifera</taxon>
        <taxon>Demospongiae</taxon>
        <taxon>Heteroscleromorpha</taxon>
        <taxon>Haplosclerida</taxon>
        <taxon>Niphatidae</taxon>
        <taxon>Amphimedon</taxon>
    </lineage>
</organism>
<feature type="region of interest" description="Disordered" evidence="1">
    <location>
        <begin position="47"/>
        <end position="96"/>
    </location>
</feature>
<dbReference type="EnsemblMetazoa" id="Aqu2.1.12819_001">
    <property type="protein sequence ID" value="Aqu2.1.12819_001"/>
    <property type="gene ID" value="Aqu2.1.12819"/>
</dbReference>
<protein>
    <submittedName>
        <fullName evidence="2">Uncharacterized protein</fullName>
    </submittedName>
</protein>
<sequence>MNRTDEMVTVRIGKKPHVAEVIEGDYDKLKKEEKLIAMEDELEIKTTMKSKEMGKKEVKGKKRGRKEKDKLTKKSKKPKSDFEIITIGSPAPPASPVLAQEDLDMTDISNISLFSQSTVHLNVSYSC</sequence>
<dbReference type="AlphaFoldDB" id="A0A1X7TDY5"/>
<evidence type="ECO:0000256" key="1">
    <source>
        <dbReference type="SAM" id="MobiDB-lite"/>
    </source>
</evidence>
<reference evidence="2" key="1">
    <citation type="submission" date="2017-05" db="UniProtKB">
        <authorList>
            <consortium name="EnsemblMetazoa"/>
        </authorList>
    </citation>
    <scope>IDENTIFICATION</scope>
</reference>
<evidence type="ECO:0000313" key="2">
    <source>
        <dbReference type="EnsemblMetazoa" id="Aqu2.1.12819_001"/>
    </source>
</evidence>
<feature type="compositionally biased region" description="Basic and acidic residues" evidence="1">
    <location>
        <begin position="47"/>
        <end position="57"/>
    </location>
</feature>
<proteinExistence type="predicted"/>